<keyword evidence="2" id="KW-1185">Reference proteome</keyword>
<sequence>MSVRYWEQQLLTHFKNNSPELYVSLQNSKDGAEILESISQAAQRAYETLVCQYLASGSQQKSAEAFAESEVMQQFILSVEASTLGIPEEPEEDMDPDYLEFLNGLS</sequence>
<dbReference type="EMBL" id="JTHE03000112">
    <property type="protein sequence ID" value="MCM1985104.1"/>
    <property type="molecule type" value="Genomic_DNA"/>
</dbReference>
<accession>A0ABD4T8I3</accession>
<comment type="caution">
    <text evidence="1">The sequence shown here is derived from an EMBL/GenBank/DDBJ whole genome shotgun (WGS) entry which is preliminary data.</text>
</comment>
<dbReference type="Proteomes" id="UP000031561">
    <property type="component" value="Unassembled WGS sequence"/>
</dbReference>
<dbReference type="RefSeq" id="WP_166283466.1">
    <property type="nucleotide sequence ID" value="NZ_JTHE03000112.1"/>
</dbReference>
<name>A0ABD4T8I3_9CYAN</name>
<gene>
    <name evidence="1" type="ORF">QQ91_0019985</name>
</gene>
<protein>
    <recommendedName>
        <fullName evidence="3">Transcriptional regulator</fullName>
    </recommendedName>
</protein>
<proteinExistence type="predicted"/>
<dbReference type="AlphaFoldDB" id="A0ABD4T8I3"/>
<organism evidence="1 2">
    <name type="scientific">Lyngbya confervoides BDU141951</name>
    <dbReference type="NCBI Taxonomy" id="1574623"/>
    <lineage>
        <taxon>Bacteria</taxon>
        <taxon>Bacillati</taxon>
        <taxon>Cyanobacteriota</taxon>
        <taxon>Cyanophyceae</taxon>
        <taxon>Oscillatoriophycideae</taxon>
        <taxon>Oscillatoriales</taxon>
        <taxon>Microcoleaceae</taxon>
        <taxon>Lyngbya</taxon>
    </lineage>
</organism>
<reference evidence="1 2" key="1">
    <citation type="journal article" date="2015" name="Genome Announc.">
        <title>Draft Genome Sequence of Filamentous Marine Cyanobacterium Lyngbya confervoides Strain BDU141951.</title>
        <authorList>
            <person name="Chandrababunaidu M.M."/>
            <person name="Sen D."/>
            <person name="Tripathy S."/>
        </authorList>
    </citation>
    <scope>NUCLEOTIDE SEQUENCE [LARGE SCALE GENOMIC DNA]</scope>
    <source>
        <strain evidence="1 2">BDU141951</strain>
    </source>
</reference>
<evidence type="ECO:0000313" key="1">
    <source>
        <dbReference type="EMBL" id="MCM1985104.1"/>
    </source>
</evidence>
<evidence type="ECO:0008006" key="3">
    <source>
        <dbReference type="Google" id="ProtNLM"/>
    </source>
</evidence>
<evidence type="ECO:0000313" key="2">
    <source>
        <dbReference type="Proteomes" id="UP000031561"/>
    </source>
</evidence>